<protein>
    <submittedName>
        <fullName evidence="1">Uncharacterized protein</fullName>
    </submittedName>
</protein>
<proteinExistence type="predicted"/>
<keyword evidence="2" id="KW-1185">Reference proteome</keyword>
<accession>R4TL05</accession>
<reference evidence="1 2" key="1">
    <citation type="submission" date="2012-12" db="EMBL/GenBank/DDBJ databases">
        <authorList>
            <person name="Sencilo A."/>
            <person name="Jacobs-Sera D."/>
            <person name="Russell D.A."/>
            <person name="Ko C."/>
            <person name="Atanasova N."/>
            <person name="Osterlund E."/>
            <person name="Oksanen H.M."/>
            <person name="Bamford D.H."/>
            <person name="Hatfull G.F."/>
            <person name="Roine E."/>
            <person name="Hendrix R.W."/>
        </authorList>
    </citation>
    <scope>NUCLEOTIDE SEQUENCE [LARGE SCALE GENOMIC DNA]</scope>
</reference>
<organism evidence="1 2">
    <name type="scientific">Halogranum tailed virus 1</name>
    <dbReference type="NCBI Taxonomy" id="1273749"/>
    <lineage>
        <taxon>Viruses</taxon>
        <taxon>Duplodnaviria</taxon>
        <taxon>Heunggongvirae</taxon>
        <taxon>Uroviricota</taxon>
        <taxon>Caudoviricetes</taxon>
        <taxon>Thumleimavirales</taxon>
        <taxon>Halomagnusviridae</taxon>
        <taxon>Hagravirus</taxon>
        <taxon>Hagravirus capitaneum</taxon>
        <taxon>Hagravirus HGTV1</taxon>
    </lineage>
</organism>
<dbReference type="RefSeq" id="YP_008059235.1">
    <property type="nucleotide sequence ID" value="NC_021328.1"/>
</dbReference>
<dbReference type="KEGG" id="vg:16193935"/>
<evidence type="ECO:0000313" key="2">
    <source>
        <dbReference type="Proteomes" id="UP000202786"/>
    </source>
</evidence>
<dbReference type="EMBL" id="KC292026">
    <property type="protein sequence ID" value="AGM11357.1"/>
    <property type="molecule type" value="Genomic_DNA"/>
</dbReference>
<evidence type="ECO:0000313" key="1">
    <source>
        <dbReference type="EMBL" id="AGM11357.1"/>
    </source>
</evidence>
<name>R4TL05_9CAUD</name>
<sequence length="388" mass="42093">MVDLSRIIDKFPEIIPRESNSTIARYIEAFQEDTDGLADDLDDIRDSRFIDQATGADLDRIGRMYGPLGSRAGRDDQEYRTYLKSLVPVFQYRGTVPGIRAAVAAGLGIEDGINGGGPADLEVYEHYNDDPANQEEYLEYTIILDEWTPHRGSTIENLAELSDASVSRLRKTTYNLPEEEAGVTDAVNVTEGQVITDAMSASDASFVNPNLTTVPDAASVDEQVFVNPNLTTVADESAASEDVVKTERDAGKARWDQQRVDWDFFEWAVIEELLRTHAEDVSVDEQVFVNPNLTTVAGGTGGSSDSVATNPNLTTTSDSAFADDANAVDPNLTTVGDDASADDATAVNPNTTTVAEDSTVTENVTTTTTQVAWDSGSWDSMNWAVEHN</sequence>
<dbReference type="GeneID" id="16193935"/>
<dbReference type="Proteomes" id="UP000202786">
    <property type="component" value="Segment"/>
</dbReference>
<gene>
    <name evidence="1" type="primary">27</name>
    <name evidence="1" type="ORF">HGTV1_27</name>
</gene>